<gene>
    <name evidence="6" type="ORF">ACKQTC_04150</name>
</gene>
<keyword evidence="2" id="KW-0805">Transcription regulation</keyword>
<dbReference type="Pfam" id="PF00126">
    <property type="entry name" value="HTH_1"/>
    <property type="match status" value="1"/>
</dbReference>
<dbReference type="CDD" id="cd05466">
    <property type="entry name" value="PBP2_LTTR_substrate"/>
    <property type="match status" value="1"/>
</dbReference>
<dbReference type="InterPro" id="IPR000847">
    <property type="entry name" value="LysR_HTH_N"/>
</dbReference>
<dbReference type="InterPro" id="IPR036388">
    <property type="entry name" value="WH-like_DNA-bd_sf"/>
</dbReference>
<dbReference type="SUPFAM" id="SSF53850">
    <property type="entry name" value="Periplasmic binding protein-like II"/>
    <property type="match status" value="1"/>
</dbReference>
<dbReference type="PANTHER" id="PTHR30346:SF0">
    <property type="entry name" value="HCA OPERON TRANSCRIPTIONAL ACTIVATOR HCAR"/>
    <property type="match status" value="1"/>
</dbReference>
<proteinExistence type="inferred from homology"/>
<protein>
    <submittedName>
        <fullName evidence="6">LysR family transcriptional regulator</fullName>
    </submittedName>
</protein>
<dbReference type="SUPFAM" id="SSF46785">
    <property type="entry name" value="Winged helix' DNA-binding domain"/>
    <property type="match status" value="1"/>
</dbReference>
<evidence type="ECO:0000313" key="6">
    <source>
        <dbReference type="EMBL" id="MFM9413554.1"/>
    </source>
</evidence>
<dbReference type="PANTHER" id="PTHR30346">
    <property type="entry name" value="TRANSCRIPTIONAL DUAL REGULATOR HCAR-RELATED"/>
    <property type="match status" value="1"/>
</dbReference>
<dbReference type="RefSeq" id="WP_408977173.1">
    <property type="nucleotide sequence ID" value="NZ_JBJUVG010000004.1"/>
</dbReference>
<dbReference type="PROSITE" id="PS50931">
    <property type="entry name" value="HTH_LYSR"/>
    <property type="match status" value="1"/>
</dbReference>
<evidence type="ECO:0000313" key="7">
    <source>
        <dbReference type="Proteomes" id="UP001631949"/>
    </source>
</evidence>
<dbReference type="EMBL" id="JBJUVG010000004">
    <property type="protein sequence ID" value="MFM9413554.1"/>
    <property type="molecule type" value="Genomic_DNA"/>
</dbReference>
<accession>A0ABW9GY56</accession>
<name>A0ABW9GY56_9FIRM</name>
<dbReference type="Gene3D" id="1.10.10.10">
    <property type="entry name" value="Winged helix-like DNA-binding domain superfamily/Winged helix DNA-binding domain"/>
    <property type="match status" value="1"/>
</dbReference>
<dbReference type="Gene3D" id="3.40.190.10">
    <property type="entry name" value="Periplasmic binding protein-like II"/>
    <property type="match status" value="2"/>
</dbReference>
<evidence type="ECO:0000256" key="1">
    <source>
        <dbReference type="ARBA" id="ARBA00009437"/>
    </source>
</evidence>
<dbReference type="InterPro" id="IPR036390">
    <property type="entry name" value="WH_DNA-bd_sf"/>
</dbReference>
<keyword evidence="3" id="KW-0238">DNA-binding</keyword>
<evidence type="ECO:0000256" key="3">
    <source>
        <dbReference type="ARBA" id="ARBA00023125"/>
    </source>
</evidence>
<comment type="similarity">
    <text evidence="1">Belongs to the LysR transcriptional regulatory family.</text>
</comment>
<dbReference type="InterPro" id="IPR005119">
    <property type="entry name" value="LysR_subst-bd"/>
</dbReference>
<feature type="domain" description="HTH lysR-type" evidence="5">
    <location>
        <begin position="1"/>
        <end position="58"/>
    </location>
</feature>
<dbReference type="Pfam" id="PF03466">
    <property type="entry name" value="LysR_substrate"/>
    <property type="match status" value="1"/>
</dbReference>
<keyword evidence="7" id="KW-1185">Reference proteome</keyword>
<comment type="caution">
    <text evidence="6">The sequence shown here is derived from an EMBL/GenBank/DDBJ whole genome shotgun (WGS) entry which is preliminary data.</text>
</comment>
<dbReference type="PRINTS" id="PR00039">
    <property type="entry name" value="HTHLYSR"/>
</dbReference>
<dbReference type="Proteomes" id="UP001631949">
    <property type="component" value="Unassembled WGS sequence"/>
</dbReference>
<sequence>MTIQQLRYFVAIVKAGSINKAADNLYISQPSLSAALREIEREVGCTLFTRTARGMALTPDGQSFLGYAHQVIEQMELLEARWLEDRPTRQQCAISTQHYAFVVNAFVNMVKATKTEEYAYTLREARTYELVEDVQELRSELGVLYLNSYNREVITRLLRERGLVFHPLFIAKPHIFIGKDNPLAQRESVTLADLEDYPRLSYEQGKENSFYFSEEILSTEFVKKDIYVGDRATIFNLMIGLNGYTIATGLVSADLNGDNIVAVPLEVEDEIEVGWIVRKDITMSRLAKRFVEELKNVVRGYGVEVLPDEVIG</sequence>
<evidence type="ECO:0000259" key="5">
    <source>
        <dbReference type="PROSITE" id="PS50931"/>
    </source>
</evidence>
<reference evidence="6 7" key="1">
    <citation type="journal article" date="2016" name="Int. J. Syst. Evol. Microbiol.">
        <title>Peptococcus simiae sp. nov., isolated from rhesus macaque faeces and emended description of the genus Peptococcus.</title>
        <authorList>
            <person name="Shkoporov A.N."/>
            <person name="Efimov B.A."/>
            <person name="Kondova I."/>
            <person name="Ouwerling B."/>
            <person name="Chaplin A.V."/>
            <person name="Shcherbakova V.A."/>
            <person name="Langermans J.A.M."/>
        </authorList>
    </citation>
    <scope>NUCLEOTIDE SEQUENCE [LARGE SCALE GENOMIC DNA]</scope>
    <source>
        <strain evidence="6 7">M108</strain>
    </source>
</reference>
<evidence type="ECO:0000256" key="4">
    <source>
        <dbReference type="ARBA" id="ARBA00023163"/>
    </source>
</evidence>
<keyword evidence="4" id="KW-0804">Transcription</keyword>
<evidence type="ECO:0000256" key="2">
    <source>
        <dbReference type="ARBA" id="ARBA00023015"/>
    </source>
</evidence>
<organism evidence="6 7">
    <name type="scientific">Peptococcus simiae</name>
    <dbReference type="NCBI Taxonomy" id="1643805"/>
    <lineage>
        <taxon>Bacteria</taxon>
        <taxon>Bacillati</taxon>
        <taxon>Bacillota</taxon>
        <taxon>Clostridia</taxon>
        <taxon>Eubacteriales</taxon>
        <taxon>Peptococcaceae</taxon>
        <taxon>Peptococcus</taxon>
    </lineage>
</organism>